<gene>
    <name evidence="1" type="ORF">BIW11_14009</name>
</gene>
<proteinExistence type="predicted"/>
<keyword evidence="2" id="KW-1185">Reference proteome</keyword>
<dbReference type="Proteomes" id="UP000192247">
    <property type="component" value="Unassembled WGS sequence"/>
</dbReference>
<sequence>MCDLLVKLCISESRNGIKQHVGLIKIYTELLLSIKHVPWLIGASQCKDICYHLTKCVTEALDVPPEHSRTPPKAIGFYVKRLLQIVSVAKLQADNDSIGDLATRLRLLEVSDHPLSMELAGVDIWLMVRNDLDSKEQGTPCLGRIILICDILEKDVELPSHRISQFLRLLLDSTSLITKHMFHTIGNRNLFDHSINAFCCGVSRLDSFDLENNILQIAIGRNSYKQLFCKDVLRLLMEKWPDEFGVYLEVFDEPEFLNIDDLAQDNRQIDTVSAFVNHCFLGAASRQTDSTKLKDLVVSIHPCNAASAILFSFSSAKLAPHLNLITPFELAKVLNHLRLILEQNICNDCVVISVCIFLSYMSKISLEDVVDIRLRSAIERVTEIALQSRRKIGRLFGLAALSSFVRNVDDPRLVAQFTKPVKNELTEMLQVNIRENRWGEVINTLDEVHINYVEALQNAYFKPEYTNASGSSTKTALSQVKKECSVRALCELVFTLEKKKILSREDRALLNVCAEKLKVLANQ</sequence>
<comment type="caution">
    <text evidence="1">The sequence shown here is derived from an EMBL/GenBank/DDBJ whole genome shotgun (WGS) entry which is preliminary data.</text>
</comment>
<name>A0A1V9WZM2_9ACAR</name>
<reference evidence="1 2" key="1">
    <citation type="journal article" date="2017" name="Gigascience">
        <title>Draft genome of the honey bee ectoparasitic mite, Tropilaelaps mercedesae, is shaped by the parasitic life history.</title>
        <authorList>
            <person name="Dong X."/>
            <person name="Armstrong S.D."/>
            <person name="Xia D."/>
            <person name="Makepeace B.L."/>
            <person name="Darby A.C."/>
            <person name="Kadowaki T."/>
        </authorList>
    </citation>
    <scope>NUCLEOTIDE SEQUENCE [LARGE SCALE GENOMIC DNA]</scope>
    <source>
        <strain evidence="1">Wuxi-XJTLU</strain>
    </source>
</reference>
<evidence type="ECO:0000313" key="2">
    <source>
        <dbReference type="Proteomes" id="UP000192247"/>
    </source>
</evidence>
<organism evidence="1 2">
    <name type="scientific">Tropilaelaps mercedesae</name>
    <dbReference type="NCBI Taxonomy" id="418985"/>
    <lineage>
        <taxon>Eukaryota</taxon>
        <taxon>Metazoa</taxon>
        <taxon>Ecdysozoa</taxon>
        <taxon>Arthropoda</taxon>
        <taxon>Chelicerata</taxon>
        <taxon>Arachnida</taxon>
        <taxon>Acari</taxon>
        <taxon>Parasitiformes</taxon>
        <taxon>Mesostigmata</taxon>
        <taxon>Gamasina</taxon>
        <taxon>Dermanyssoidea</taxon>
        <taxon>Laelapidae</taxon>
        <taxon>Tropilaelaps</taxon>
    </lineage>
</organism>
<dbReference type="EMBL" id="MNPL01031517">
    <property type="protein sequence ID" value="OQR66653.1"/>
    <property type="molecule type" value="Genomic_DNA"/>
</dbReference>
<dbReference type="AlphaFoldDB" id="A0A1V9WZM2"/>
<dbReference type="InParanoid" id="A0A1V9WZM2"/>
<dbReference type="OrthoDB" id="10454072at2759"/>
<evidence type="ECO:0000313" key="1">
    <source>
        <dbReference type="EMBL" id="OQR66653.1"/>
    </source>
</evidence>
<protein>
    <submittedName>
        <fullName evidence="1">Uncharacterized protein</fullName>
    </submittedName>
</protein>
<accession>A0A1V9WZM2</accession>